<dbReference type="Gene3D" id="3.40.309.10">
    <property type="entry name" value="Aldehyde Dehydrogenase, Chain A, domain 2"/>
    <property type="match status" value="1"/>
</dbReference>
<feature type="active site" evidence="5">
    <location>
        <position position="225"/>
    </location>
</feature>
<dbReference type="PROSITE" id="PS00070">
    <property type="entry name" value="ALDEHYDE_DEHYDR_CYS"/>
    <property type="match status" value="1"/>
</dbReference>
<dbReference type="InterPro" id="IPR015590">
    <property type="entry name" value="Aldehyde_DH_dom"/>
</dbReference>
<dbReference type="InterPro" id="IPR016161">
    <property type="entry name" value="Ald_DH/histidinol_DH"/>
</dbReference>
<evidence type="ECO:0000313" key="8">
    <source>
        <dbReference type="EMBL" id="MBU2713220.1"/>
    </source>
</evidence>
<dbReference type="PIRSF" id="PIRSF036492">
    <property type="entry name" value="ALDH"/>
    <property type="match status" value="1"/>
</dbReference>
<evidence type="ECO:0000256" key="1">
    <source>
        <dbReference type="ARBA" id="ARBA00009986"/>
    </source>
</evidence>
<dbReference type="PANTHER" id="PTHR43570:SF20">
    <property type="entry name" value="ALDEHYDE DEHYDROGENASE ALDX-RELATED"/>
    <property type="match status" value="1"/>
</dbReference>
<dbReference type="InterPro" id="IPR012394">
    <property type="entry name" value="Aldehyde_DH_NAD(P)"/>
</dbReference>
<evidence type="ECO:0000256" key="6">
    <source>
        <dbReference type="RuleBase" id="RU003345"/>
    </source>
</evidence>
<reference evidence="8 9" key="1">
    <citation type="submission" date="2021-04" db="EMBL/GenBank/DDBJ databases">
        <authorList>
            <person name="Pira H."/>
            <person name="Risdian C."/>
            <person name="Wink J."/>
        </authorList>
    </citation>
    <scope>NUCLEOTIDE SEQUENCE [LARGE SCALE GENOMIC DNA]</scope>
    <source>
        <strain evidence="8 9">WH53</strain>
    </source>
</reference>
<comment type="similarity">
    <text evidence="1 4 6">Belongs to the aldehyde dehydrogenase family.</text>
</comment>
<organism evidence="8 9">
    <name type="scientific">Zooshikella harenae</name>
    <dbReference type="NCBI Taxonomy" id="2827238"/>
    <lineage>
        <taxon>Bacteria</taxon>
        <taxon>Pseudomonadati</taxon>
        <taxon>Pseudomonadota</taxon>
        <taxon>Gammaproteobacteria</taxon>
        <taxon>Oceanospirillales</taxon>
        <taxon>Zooshikellaceae</taxon>
        <taxon>Zooshikella</taxon>
    </lineage>
</organism>
<evidence type="ECO:0000313" key="9">
    <source>
        <dbReference type="Proteomes" id="UP000690515"/>
    </source>
</evidence>
<protein>
    <recommendedName>
        <fullName evidence="4">Aldehyde dehydrogenase</fullName>
    </recommendedName>
</protein>
<dbReference type="InterPro" id="IPR029510">
    <property type="entry name" value="Ald_DH_CS_GLU"/>
</dbReference>
<dbReference type="Gene3D" id="3.40.605.10">
    <property type="entry name" value="Aldehyde Dehydrogenase, Chain A, domain 1"/>
    <property type="match status" value="1"/>
</dbReference>
<evidence type="ECO:0000256" key="2">
    <source>
        <dbReference type="ARBA" id="ARBA00023002"/>
    </source>
</evidence>
<dbReference type="Proteomes" id="UP000690515">
    <property type="component" value="Unassembled WGS sequence"/>
</dbReference>
<proteinExistence type="inferred from homology"/>
<comment type="caution">
    <text evidence="8">The sequence shown here is derived from an EMBL/GenBank/DDBJ whole genome shotgun (WGS) entry which is preliminary data.</text>
</comment>
<dbReference type="Pfam" id="PF00171">
    <property type="entry name" value="Aldedh"/>
    <property type="match status" value="1"/>
</dbReference>
<name>A0ABS5ZJ11_9GAMM</name>
<keyword evidence="2 4" id="KW-0560">Oxidoreductase</keyword>
<dbReference type="SUPFAM" id="SSF53720">
    <property type="entry name" value="ALDH-like"/>
    <property type="match status" value="1"/>
</dbReference>
<keyword evidence="3" id="KW-0520">NAD</keyword>
<dbReference type="PANTHER" id="PTHR43570">
    <property type="entry name" value="ALDEHYDE DEHYDROGENASE"/>
    <property type="match status" value="1"/>
</dbReference>
<dbReference type="RefSeq" id="WP_215821507.1">
    <property type="nucleotide sequence ID" value="NZ_JAGSOY010000066.1"/>
</dbReference>
<evidence type="ECO:0000256" key="5">
    <source>
        <dbReference type="PROSITE-ProRule" id="PRU10007"/>
    </source>
</evidence>
<sequence>MTSQASLSVTTDTKQNTLNEVFSLQKSAFQITPYPSLAERQHALKLLQRILVNHQQIIIDAINNDFGLRSPDETRIAELIPSLQAIRYAQKHIRRWMKPQRRHVGWQLQPASSKILYQPLGVTGIMVPWNYPLFLAISPLVAALSAGNRVMVKMSEYTPHTAELFKQLITDNFPEDLISVITGSADVAIQFSRLPFDHLLFTGSTQTGKKVMQAAANNLTPVTLELGGKSPTIIAPDYPISEAAKRICFGKAMNAGQTCVAPDYILLPENQLTFFIDAFSAHFNQMYPDFANNPSYSHIINDQQYQRLQQWLTDAQQKGAKIINVSNFAPDTTTRRFPIHLVTHTNDNMLIRQEEIFGPILPLITYQNIEQAIRFVNQQPRPLALYLFSHEQTLHDKVLINTHSGGVCLNETLLHVAVDDLPFGGVGPSGMGHYHGQEGFQTFSQAKGILKKGRINSTQLIYPPYKNKAITWLYKLLLR</sequence>
<dbReference type="InterPro" id="IPR016160">
    <property type="entry name" value="Ald_DH_CS_CYS"/>
</dbReference>
<gene>
    <name evidence="8" type="ORF">KCG35_19310</name>
</gene>
<keyword evidence="9" id="KW-1185">Reference proteome</keyword>
<dbReference type="InterPro" id="IPR016162">
    <property type="entry name" value="Ald_DH_N"/>
</dbReference>
<dbReference type="CDD" id="cd07133">
    <property type="entry name" value="ALDH_CALDH_CalB"/>
    <property type="match status" value="1"/>
</dbReference>
<accession>A0ABS5ZJ11</accession>
<dbReference type="PROSITE" id="PS00687">
    <property type="entry name" value="ALDEHYDE_DEHYDR_GLU"/>
    <property type="match status" value="1"/>
</dbReference>
<feature type="domain" description="Aldehyde dehydrogenase" evidence="7">
    <location>
        <begin position="12"/>
        <end position="447"/>
    </location>
</feature>
<evidence type="ECO:0000259" key="7">
    <source>
        <dbReference type="Pfam" id="PF00171"/>
    </source>
</evidence>
<dbReference type="InterPro" id="IPR016163">
    <property type="entry name" value="Ald_DH_C"/>
</dbReference>
<evidence type="ECO:0000256" key="3">
    <source>
        <dbReference type="ARBA" id="ARBA00023027"/>
    </source>
</evidence>
<dbReference type="EMBL" id="JAGSOY010000066">
    <property type="protein sequence ID" value="MBU2713220.1"/>
    <property type="molecule type" value="Genomic_DNA"/>
</dbReference>
<evidence type="ECO:0000256" key="4">
    <source>
        <dbReference type="PIRNR" id="PIRNR036492"/>
    </source>
</evidence>